<comment type="caution">
    <text evidence="1">The sequence shown here is derived from an EMBL/GenBank/DDBJ whole genome shotgun (WGS) entry which is preliminary data.</text>
</comment>
<protein>
    <submittedName>
        <fullName evidence="1">Uncharacterized protein</fullName>
    </submittedName>
</protein>
<proteinExistence type="predicted"/>
<name>A0A3N9XRL0_9ACTN</name>
<dbReference type="EMBL" id="QDGB01000280">
    <property type="protein sequence ID" value="RQX15429.1"/>
    <property type="molecule type" value="Genomic_DNA"/>
</dbReference>
<sequence length="108" mass="11414">MSAQHLLRALAWPPHHRLDIQPRHGMLVICSASDGLHQVGSRGDLPLPANARHMCRIEPGQPVLLAAISATMVGSTGLYGRGWGRSSCPVHEAGRGCGQGVAPPGRWG</sequence>
<evidence type="ECO:0000313" key="2">
    <source>
        <dbReference type="Proteomes" id="UP000278981"/>
    </source>
</evidence>
<evidence type="ECO:0000313" key="1">
    <source>
        <dbReference type="EMBL" id="RQX15429.1"/>
    </source>
</evidence>
<dbReference type="Proteomes" id="UP000278981">
    <property type="component" value="Unassembled WGS sequence"/>
</dbReference>
<dbReference type="AlphaFoldDB" id="A0A3N9XRL0"/>
<reference evidence="1 2" key="1">
    <citation type="submission" date="2018-04" db="EMBL/GenBank/DDBJ databases">
        <title>Micromonosporas from Atacama Desert.</title>
        <authorList>
            <person name="Carro L."/>
            <person name="Klenk H.-P."/>
            <person name="Goodfellow M."/>
        </authorList>
    </citation>
    <scope>NUCLEOTIDE SEQUENCE [LARGE SCALE GENOMIC DNA]</scope>
    <source>
        <strain evidence="1 2">LB19</strain>
    </source>
</reference>
<organism evidence="1 2">
    <name type="scientific">Micromonospora ureilytica</name>
    <dbReference type="NCBI Taxonomy" id="709868"/>
    <lineage>
        <taxon>Bacteria</taxon>
        <taxon>Bacillati</taxon>
        <taxon>Actinomycetota</taxon>
        <taxon>Actinomycetes</taxon>
        <taxon>Micromonosporales</taxon>
        <taxon>Micromonosporaceae</taxon>
        <taxon>Micromonospora</taxon>
    </lineage>
</organism>
<gene>
    <name evidence="1" type="ORF">DDE19_20215</name>
</gene>
<accession>A0A3N9XRL0</accession>